<evidence type="ECO:0000313" key="8">
    <source>
        <dbReference type="Proteomes" id="UP001583186"/>
    </source>
</evidence>
<evidence type="ECO:0000256" key="1">
    <source>
        <dbReference type="ARBA" id="ARBA00010403"/>
    </source>
</evidence>
<protein>
    <recommendedName>
        <fullName evidence="9">5-oxoprolinase (ATP-hydrolysing)</fullName>
    </recommendedName>
</protein>
<dbReference type="PANTHER" id="PTHR11365">
    <property type="entry name" value="5-OXOPROLINASE RELATED"/>
    <property type="match status" value="1"/>
</dbReference>
<accession>A0ABR3Z648</accession>
<dbReference type="Pfam" id="PF19278">
    <property type="entry name" value="Hydant_A_C"/>
    <property type="match status" value="1"/>
</dbReference>
<dbReference type="InterPro" id="IPR008040">
    <property type="entry name" value="Hydant_A_N"/>
</dbReference>
<dbReference type="Pfam" id="PF05378">
    <property type="entry name" value="Hydant_A_N"/>
    <property type="match status" value="1"/>
</dbReference>
<dbReference type="EMBL" id="JAWCUI010000024">
    <property type="protein sequence ID" value="KAL1896106.1"/>
    <property type="molecule type" value="Genomic_DNA"/>
</dbReference>
<evidence type="ECO:0000256" key="2">
    <source>
        <dbReference type="SAM" id="Coils"/>
    </source>
</evidence>
<feature type="domain" description="Hydantoinase A/oxoprolinase" evidence="3">
    <location>
        <begin position="248"/>
        <end position="539"/>
    </location>
</feature>
<feature type="domain" description="Hydantoinase/oxoprolinase N-terminal" evidence="5">
    <location>
        <begin position="5"/>
        <end position="220"/>
    </location>
</feature>
<evidence type="ECO:0000259" key="4">
    <source>
        <dbReference type="Pfam" id="PF02538"/>
    </source>
</evidence>
<organism evidence="7 8">
    <name type="scientific">Sporothrix stenoceras</name>
    <dbReference type="NCBI Taxonomy" id="5173"/>
    <lineage>
        <taxon>Eukaryota</taxon>
        <taxon>Fungi</taxon>
        <taxon>Dikarya</taxon>
        <taxon>Ascomycota</taxon>
        <taxon>Pezizomycotina</taxon>
        <taxon>Sordariomycetes</taxon>
        <taxon>Sordariomycetidae</taxon>
        <taxon>Ophiostomatales</taxon>
        <taxon>Ophiostomataceae</taxon>
        <taxon>Sporothrix</taxon>
    </lineage>
</organism>
<dbReference type="InterPro" id="IPR049517">
    <property type="entry name" value="ACX-like_C"/>
</dbReference>
<evidence type="ECO:0000313" key="7">
    <source>
        <dbReference type="EMBL" id="KAL1896106.1"/>
    </source>
</evidence>
<dbReference type="Proteomes" id="UP001583186">
    <property type="component" value="Unassembled WGS sequence"/>
</dbReference>
<dbReference type="InterPro" id="IPR045079">
    <property type="entry name" value="Oxoprolinase-like"/>
</dbReference>
<dbReference type="InterPro" id="IPR003692">
    <property type="entry name" value="Hydantoinase_B"/>
</dbReference>
<feature type="domain" description="Hydantoinase B/oxoprolinase" evidence="4">
    <location>
        <begin position="759"/>
        <end position="1296"/>
    </location>
</feature>
<keyword evidence="8" id="KW-1185">Reference proteome</keyword>
<proteinExistence type="inferred from homology"/>
<sequence>MPDIRVAIDRGGTFCDVIAHIAGRPPLIFKLLSVDPSNYADAPTEAIRRVLEVAENKSIPKTDKLDGSQIVSCRIGTTVCTNALLERKGDRFAFLTTKGFGDVCVIGDQTRPKLFDLNVQKPEALHDTVVEIDERVTMADYDLNPTPLTREDRQNLVATDAQVVETSSSDLVRVLQKPDLDVVRQQLHALKEQGYTNLAIAFLHGHVFPDHEEAVAELARSPEFGGQFKHITLSSQASGRAAGKLLARSNATCSEAYLAPVIQDYVSQFSAGFAVPPQRVEFMCSDGGLRAASRFGGNEALLSGPAGGVVGLAASCFDTEARTPLIGFDMGGTSTDVCRYDGAYDYLTETTIAGRTINVPMLNILTVAAGGGSILFARNGLLVVGPESAGADPGPACYRKGGPLTVTDANLFLGRLVLSSFPAIFGPNADEPLDTGVVSKKFDEITVDFNQQTGQSLSPQDIALGFLQVANETMSRPIRNATEARGYAPEAHDLVSFGGAGGQHACALADTLGVRRILVHRWSSLLSAHGIAQAALQHEERTPLVGKLNAEGVLDNIKEKIVTLREEVTAALVEQGASIATITFEDAVVLRYFGTDTSITIQTPADSDYAAAFKAHHLREFSFNLQRAIVIDAVTVRGTGRAGNAVEPEEPFAKELADTKVKTIHPDSSDILSTTTQKVYFDGQWENVPVLHLDSIPKGTALYGPALVIDKTQTIVVNPGFVCYVLTNHVVLEVDDKNENKKIVEVSSKDLPATPGDVDNVQLSVYAHRFMAIAEQMGNTLQRTAISSSIKERLDFSCAIFSPDGKLVANAPHIPIHLGSMQFAIQYQHKLWEGKLQPGDALLTNHPQCGGTHLPDLTVVSPVFVGETLAFYVASRGHHTDIGGRGITSMMPESKQLWEEGVNVKSLQIVRGGVFLEDEVRAAFAKAGEFPGCSATRRIADNLSDLRAQLASNQRGITLLHKLCTESGSSVATVHRFMYGIQANAQTAVRAFFRQVANENLVPLMAVDHFDDGTAIQLKITIDGKTGGAVFDFDGTGPQSWGNYNCPISITHSAIIYTVRCLVNVDIPLNEGCLAPVTIKIPEGSILNPGPAVAVCGSTLASQRVVDTILRAFGRCAASQGCANSFGWGMGGRDQLDPTKILPGWNYGESLGGGVGAGPGWHGASATNVHSTNTRNTDPEVVERRTAVLVRKYAIRKGSGGKGKWNGGDGVIREIEARVPLAFSILSDRRVYAPYGMNGGQPGKVGENYAFKRNVGDDDPNAPFQKINLGGKAVIKLEAGERIQINTPGGGGWGKPEDNE</sequence>
<evidence type="ECO:0000259" key="5">
    <source>
        <dbReference type="Pfam" id="PF05378"/>
    </source>
</evidence>
<dbReference type="PANTHER" id="PTHR11365:SF2">
    <property type="entry name" value="5-OXOPROLINASE"/>
    <property type="match status" value="1"/>
</dbReference>
<dbReference type="Pfam" id="PF02538">
    <property type="entry name" value="Hydantoinase_B"/>
    <property type="match status" value="1"/>
</dbReference>
<evidence type="ECO:0008006" key="9">
    <source>
        <dbReference type="Google" id="ProtNLM"/>
    </source>
</evidence>
<comment type="caution">
    <text evidence="7">The sequence shown here is derived from an EMBL/GenBank/DDBJ whole genome shotgun (WGS) entry which is preliminary data.</text>
</comment>
<gene>
    <name evidence="7" type="ORF">Sste5346_004846</name>
</gene>
<name>A0ABR3Z648_9PEZI</name>
<evidence type="ECO:0000259" key="3">
    <source>
        <dbReference type="Pfam" id="PF01968"/>
    </source>
</evidence>
<dbReference type="InterPro" id="IPR002821">
    <property type="entry name" value="Hydantoinase_A"/>
</dbReference>
<feature type="domain" description="Acetophenone carboxylase-like C-terminal" evidence="6">
    <location>
        <begin position="558"/>
        <end position="729"/>
    </location>
</feature>
<reference evidence="7 8" key="1">
    <citation type="journal article" date="2024" name="IMA Fungus">
        <title>IMA Genome - F19 : A genome assembly and annotation guide to empower mycologists, including annotated draft genome sequences of Ceratocystis pirilliformis, Diaporthe australafricana, Fusarium ophioides, Paecilomyces lecythidis, and Sporothrix stenoceras.</title>
        <authorList>
            <person name="Aylward J."/>
            <person name="Wilson A.M."/>
            <person name="Visagie C.M."/>
            <person name="Spraker J."/>
            <person name="Barnes I."/>
            <person name="Buitendag C."/>
            <person name="Ceriani C."/>
            <person name="Del Mar Angel L."/>
            <person name="du Plessis D."/>
            <person name="Fuchs T."/>
            <person name="Gasser K."/>
            <person name="Kramer D."/>
            <person name="Li W."/>
            <person name="Munsamy K."/>
            <person name="Piso A."/>
            <person name="Price J.L."/>
            <person name="Sonnekus B."/>
            <person name="Thomas C."/>
            <person name="van der Nest A."/>
            <person name="van Dijk A."/>
            <person name="van Heerden A."/>
            <person name="van Vuuren N."/>
            <person name="Yilmaz N."/>
            <person name="Duong T.A."/>
            <person name="van der Merwe N.A."/>
            <person name="Wingfield M.J."/>
            <person name="Wingfield B.D."/>
        </authorList>
    </citation>
    <scope>NUCLEOTIDE SEQUENCE [LARGE SCALE GENOMIC DNA]</scope>
    <source>
        <strain evidence="7 8">CMW 5346</strain>
    </source>
</reference>
<keyword evidence="2" id="KW-0175">Coiled coil</keyword>
<dbReference type="Pfam" id="PF01968">
    <property type="entry name" value="Hydantoinase_A"/>
    <property type="match status" value="1"/>
</dbReference>
<comment type="similarity">
    <text evidence="1">Belongs to the oxoprolinase family.</text>
</comment>
<feature type="coiled-coil region" evidence="2">
    <location>
        <begin position="547"/>
        <end position="574"/>
    </location>
</feature>
<evidence type="ECO:0000259" key="6">
    <source>
        <dbReference type="Pfam" id="PF19278"/>
    </source>
</evidence>